<evidence type="ECO:0000313" key="3">
    <source>
        <dbReference type="EMBL" id="RAI92011.1"/>
    </source>
</evidence>
<comment type="caution">
    <text evidence="3">The sequence shown here is derived from an EMBL/GenBank/DDBJ whole genome shotgun (WGS) entry which is preliminary data.</text>
</comment>
<feature type="chain" id="PRO_5016245164" evidence="1">
    <location>
        <begin position="20"/>
        <end position="239"/>
    </location>
</feature>
<organism evidence="3 4">
    <name type="scientific">Algoriphagus yeomjeoni</name>
    <dbReference type="NCBI Taxonomy" id="291403"/>
    <lineage>
        <taxon>Bacteria</taxon>
        <taxon>Pseudomonadati</taxon>
        <taxon>Bacteroidota</taxon>
        <taxon>Cytophagia</taxon>
        <taxon>Cytophagales</taxon>
        <taxon>Cyclobacteriaceae</taxon>
        <taxon>Algoriphagus</taxon>
    </lineage>
</organism>
<dbReference type="EMBL" id="QLLK01000003">
    <property type="protein sequence ID" value="RAI92011.1"/>
    <property type="molecule type" value="Genomic_DNA"/>
</dbReference>
<reference evidence="3 4" key="1">
    <citation type="submission" date="2018-06" db="EMBL/GenBank/DDBJ databases">
        <title>Genomic Encyclopedia of Archaeal and Bacterial Type Strains, Phase II (KMG-II): from individual species to whole genera.</title>
        <authorList>
            <person name="Goeker M."/>
        </authorList>
    </citation>
    <scope>NUCLEOTIDE SEQUENCE [LARGE SCALE GENOMIC DNA]</scope>
    <source>
        <strain evidence="3 4">DSM 23446</strain>
    </source>
</reference>
<gene>
    <name evidence="3" type="ORF">LV83_01237</name>
</gene>
<dbReference type="SUPFAM" id="SSF52833">
    <property type="entry name" value="Thioredoxin-like"/>
    <property type="match status" value="1"/>
</dbReference>
<evidence type="ECO:0000259" key="2">
    <source>
        <dbReference type="Pfam" id="PF00578"/>
    </source>
</evidence>
<dbReference type="InterPro" id="IPR036249">
    <property type="entry name" value="Thioredoxin-like_sf"/>
</dbReference>
<sequence>MIKKRLFISCLFIALISCSKESSLVQDQNVTVTKVSTTVRHSLDDKLFNAKTGEPISMEEFSKMIKENPTIGLDKIYDKYGNPEKFLYNPDEPSKNYSRRDPSLQPQIGQKFPDFTFTTIANKEISSEEMLGKWVIVRFDFFADKMDIDNYVSFSEEINKVSKSANLTTVLCSLDTKENIDRELSMFSDVIHLVGDGQGFFAKYHITRMPTTILIDPSQNVVSYLDKDSYSEIQSLIHP</sequence>
<evidence type="ECO:0000256" key="1">
    <source>
        <dbReference type="SAM" id="SignalP"/>
    </source>
</evidence>
<name>A0A327PKU4_9BACT</name>
<dbReference type="Proteomes" id="UP000249610">
    <property type="component" value="Unassembled WGS sequence"/>
</dbReference>
<dbReference type="PROSITE" id="PS51257">
    <property type="entry name" value="PROKAR_LIPOPROTEIN"/>
    <property type="match status" value="1"/>
</dbReference>
<feature type="signal peptide" evidence="1">
    <location>
        <begin position="1"/>
        <end position="19"/>
    </location>
</feature>
<feature type="domain" description="Alkyl hydroperoxide reductase subunit C/ Thiol specific antioxidant" evidence="2">
    <location>
        <begin position="108"/>
        <end position="222"/>
    </location>
</feature>
<dbReference type="Gene3D" id="3.40.30.10">
    <property type="entry name" value="Glutaredoxin"/>
    <property type="match status" value="1"/>
</dbReference>
<dbReference type="InterPro" id="IPR000866">
    <property type="entry name" value="AhpC/TSA"/>
</dbReference>
<proteinExistence type="predicted"/>
<dbReference type="GO" id="GO:0016209">
    <property type="term" value="F:antioxidant activity"/>
    <property type="evidence" value="ECO:0007669"/>
    <property type="project" value="InterPro"/>
</dbReference>
<protein>
    <submittedName>
        <fullName evidence="3">AhpC/TSA family protein</fullName>
    </submittedName>
</protein>
<keyword evidence="4" id="KW-1185">Reference proteome</keyword>
<keyword evidence="1" id="KW-0732">Signal</keyword>
<dbReference type="RefSeq" id="WP_111610660.1">
    <property type="nucleotide sequence ID" value="NZ_QLLK01000003.1"/>
</dbReference>
<accession>A0A327PKU4</accession>
<evidence type="ECO:0000313" key="4">
    <source>
        <dbReference type="Proteomes" id="UP000249610"/>
    </source>
</evidence>
<dbReference type="GO" id="GO:0016491">
    <property type="term" value="F:oxidoreductase activity"/>
    <property type="evidence" value="ECO:0007669"/>
    <property type="project" value="InterPro"/>
</dbReference>
<dbReference type="AlphaFoldDB" id="A0A327PKU4"/>
<dbReference type="Pfam" id="PF00578">
    <property type="entry name" value="AhpC-TSA"/>
    <property type="match status" value="1"/>
</dbReference>